<protein>
    <submittedName>
        <fullName evidence="2">Methyltransferase domain-containing protein</fullName>
    </submittedName>
</protein>
<feature type="coiled-coil region" evidence="1">
    <location>
        <begin position="303"/>
        <end position="351"/>
    </location>
</feature>
<evidence type="ECO:0000256" key="1">
    <source>
        <dbReference type="SAM" id="Coils"/>
    </source>
</evidence>
<sequence length="367" mass="42162">METRQEKILACLDPATQTGLEIGALSKPIVTSKMGDIRYVDYATTAELQAKYAADPNVETEDIVEVNYIWGEKRLVDLVGDTRFDYVIASHVIEHVPDLIGWLKEIHAVLKPGGILSLAIPDKRYCFDYFRQLTQPADVVDAYLRHQRKPGPRQVFEFFSQMGFWQGHYAWGQDPSFRSEDVLRVRSDLEAWQATSRVVASESYHDVHCWVFTPDSLTELLKTLIQINLFDFKVIKFYPPEGCEFHLALEALDLSKDENVRQQMQLESLLGISLEPKAPSLQQDPQGTTAQLITAVQISTAELARDQERLKQSRTNLKRLKADKQRLRQKVQNLQAELANREQEIAAMQSSKFWRLRTGWIRLKQLS</sequence>
<dbReference type="GO" id="GO:0032259">
    <property type="term" value="P:methylation"/>
    <property type="evidence" value="ECO:0007669"/>
    <property type="project" value="UniProtKB-KW"/>
</dbReference>
<dbReference type="Pfam" id="PF13489">
    <property type="entry name" value="Methyltransf_23"/>
    <property type="match status" value="1"/>
</dbReference>
<evidence type="ECO:0000313" key="2">
    <source>
        <dbReference type="EMBL" id="MBW4463964.1"/>
    </source>
</evidence>
<organism evidence="2 3">
    <name type="scientific">Pegethrix bostrychoides GSE-TBD4-15B</name>
    <dbReference type="NCBI Taxonomy" id="2839662"/>
    <lineage>
        <taxon>Bacteria</taxon>
        <taxon>Bacillati</taxon>
        <taxon>Cyanobacteriota</taxon>
        <taxon>Cyanophyceae</taxon>
        <taxon>Oculatellales</taxon>
        <taxon>Oculatellaceae</taxon>
        <taxon>Pegethrix</taxon>
    </lineage>
</organism>
<keyword evidence="2" id="KW-0489">Methyltransferase</keyword>
<dbReference type="Proteomes" id="UP000707356">
    <property type="component" value="Unassembled WGS sequence"/>
</dbReference>
<name>A0A951U2U8_9CYAN</name>
<dbReference type="InterPro" id="IPR029063">
    <property type="entry name" value="SAM-dependent_MTases_sf"/>
</dbReference>
<dbReference type="GO" id="GO:0008168">
    <property type="term" value="F:methyltransferase activity"/>
    <property type="evidence" value="ECO:0007669"/>
    <property type="project" value="UniProtKB-KW"/>
</dbReference>
<reference evidence="2" key="1">
    <citation type="submission" date="2021-05" db="EMBL/GenBank/DDBJ databases">
        <authorList>
            <person name="Pietrasiak N."/>
            <person name="Ward R."/>
            <person name="Stajich J.E."/>
            <person name="Kurbessoian T."/>
        </authorList>
    </citation>
    <scope>NUCLEOTIDE SEQUENCE</scope>
    <source>
        <strain evidence="2">GSE-TBD4-15B</strain>
    </source>
</reference>
<reference evidence="2" key="2">
    <citation type="journal article" date="2022" name="Microbiol. Resour. Announc.">
        <title>Metagenome Sequencing to Explore Phylogenomics of Terrestrial Cyanobacteria.</title>
        <authorList>
            <person name="Ward R.D."/>
            <person name="Stajich J.E."/>
            <person name="Johansen J.R."/>
            <person name="Huntemann M."/>
            <person name="Clum A."/>
            <person name="Foster B."/>
            <person name="Foster B."/>
            <person name="Roux S."/>
            <person name="Palaniappan K."/>
            <person name="Varghese N."/>
            <person name="Mukherjee S."/>
            <person name="Reddy T.B.K."/>
            <person name="Daum C."/>
            <person name="Copeland A."/>
            <person name="Chen I.A."/>
            <person name="Ivanova N.N."/>
            <person name="Kyrpides N.C."/>
            <person name="Shapiro N."/>
            <person name="Eloe-Fadrosh E.A."/>
            <person name="Pietrasiak N."/>
        </authorList>
    </citation>
    <scope>NUCLEOTIDE SEQUENCE</scope>
    <source>
        <strain evidence="2">GSE-TBD4-15B</strain>
    </source>
</reference>
<gene>
    <name evidence="2" type="ORF">KME07_00780</name>
</gene>
<dbReference type="Gene3D" id="3.40.50.150">
    <property type="entry name" value="Vaccinia Virus protein VP39"/>
    <property type="match status" value="1"/>
</dbReference>
<comment type="caution">
    <text evidence="2">The sequence shown here is derived from an EMBL/GenBank/DDBJ whole genome shotgun (WGS) entry which is preliminary data.</text>
</comment>
<keyword evidence="2" id="KW-0808">Transferase</keyword>
<keyword evidence="1" id="KW-0175">Coiled coil</keyword>
<accession>A0A951U2U8</accession>
<dbReference type="AlphaFoldDB" id="A0A951U2U8"/>
<dbReference type="CDD" id="cd02440">
    <property type="entry name" value="AdoMet_MTases"/>
    <property type="match status" value="1"/>
</dbReference>
<dbReference type="SUPFAM" id="SSF53335">
    <property type="entry name" value="S-adenosyl-L-methionine-dependent methyltransferases"/>
    <property type="match status" value="1"/>
</dbReference>
<proteinExistence type="predicted"/>
<dbReference type="EMBL" id="JAHHHV010000003">
    <property type="protein sequence ID" value="MBW4463964.1"/>
    <property type="molecule type" value="Genomic_DNA"/>
</dbReference>
<evidence type="ECO:0000313" key="3">
    <source>
        <dbReference type="Proteomes" id="UP000707356"/>
    </source>
</evidence>